<dbReference type="Gene3D" id="4.10.1000.10">
    <property type="entry name" value="Zinc finger, CCCH-type"/>
    <property type="match status" value="1"/>
</dbReference>
<evidence type="ECO:0000313" key="8">
    <source>
        <dbReference type="EMBL" id="CAK9038192.1"/>
    </source>
</evidence>
<accession>A0ABP0LHH6</accession>
<keyword evidence="3 4" id="KW-0862">Zinc</keyword>
<feature type="region of interest" description="Disordered" evidence="6">
    <location>
        <begin position="331"/>
        <end position="377"/>
    </location>
</feature>
<evidence type="ECO:0000256" key="4">
    <source>
        <dbReference type="PROSITE-ProRule" id="PRU00723"/>
    </source>
</evidence>
<feature type="domain" description="C3H1-type" evidence="7">
    <location>
        <begin position="297"/>
        <end position="325"/>
    </location>
</feature>
<gene>
    <name evidence="8" type="ORF">SCF082_LOCUS22506</name>
</gene>
<evidence type="ECO:0000256" key="5">
    <source>
        <dbReference type="SAM" id="Coils"/>
    </source>
</evidence>
<evidence type="ECO:0000256" key="6">
    <source>
        <dbReference type="SAM" id="MobiDB-lite"/>
    </source>
</evidence>
<dbReference type="SUPFAM" id="SSF90229">
    <property type="entry name" value="CCCH zinc finger"/>
    <property type="match status" value="1"/>
</dbReference>
<keyword evidence="5" id="KW-0175">Coiled coil</keyword>
<dbReference type="PROSITE" id="PS50103">
    <property type="entry name" value="ZF_C3H1"/>
    <property type="match status" value="1"/>
</dbReference>
<keyword evidence="1 4" id="KW-0479">Metal-binding</keyword>
<feature type="zinc finger region" description="C3H1-type" evidence="4">
    <location>
        <begin position="297"/>
        <end position="325"/>
    </location>
</feature>
<dbReference type="InterPro" id="IPR036855">
    <property type="entry name" value="Znf_CCCH_sf"/>
</dbReference>
<keyword evidence="9" id="KW-1185">Reference proteome</keyword>
<evidence type="ECO:0000313" key="9">
    <source>
        <dbReference type="Proteomes" id="UP001642464"/>
    </source>
</evidence>
<feature type="coiled-coil region" evidence="5">
    <location>
        <begin position="140"/>
        <end position="169"/>
    </location>
</feature>
<sequence>MGRVISALSTLGRAAPDGASEAVTRKAEMIEVYAEFGELDRPKAVRYLRDKSMALSVDEAMEPQEKEGTIIALGELIQQLGGKPSKSDLKVFSTPSAESKGSGPDARGPSGRGVMITMKSAEGGLGQAAGSPARSDAGSESRLRAKLAAAEMELEALRQKSLAAALEEQTRVLKEALSSRGSSSEEFEDVCALANSCKGMSAREKLLALRARCKGSRLTRRTRTCTVRRGNREKRWKTQKAVYERIKSKHLLFSEPREEREIQVDSVHVALVKGRLTGHQLEPLFEASVAELEEGDPRKEKSCWDFRDHGSCRKGRDCPFSHDKELRRRELEKKGAGKYPANGDGKGKQDERGGGKGNAKKGGDDKGKPKEGKQRPFFAKKGFCKKGAACDMVHLLTATTTAAGE</sequence>
<dbReference type="SMART" id="SM00356">
    <property type="entry name" value="ZnF_C3H1"/>
    <property type="match status" value="2"/>
</dbReference>
<feature type="compositionally biased region" description="Basic and acidic residues" evidence="6">
    <location>
        <begin position="361"/>
        <end position="374"/>
    </location>
</feature>
<proteinExistence type="predicted"/>
<comment type="caution">
    <text evidence="8">The sequence shown here is derived from an EMBL/GenBank/DDBJ whole genome shotgun (WGS) entry which is preliminary data.</text>
</comment>
<keyword evidence="2 4" id="KW-0863">Zinc-finger</keyword>
<evidence type="ECO:0000256" key="1">
    <source>
        <dbReference type="ARBA" id="ARBA00022723"/>
    </source>
</evidence>
<name>A0ABP0LHH6_9DINO</name>
<evidence type="ECO:0000256" key="3">
    <source>
        <dbReference type="ARBA" id="ARBA00022833"/>
    </source>
</evidence>
<reference evidence="8 9" key="1">
    <citation type="submission" date="2024-02" db="EMBL/GenBank/DDBJ databases">
        <authorList>
            <person name="Chen Y."/>
            <person name="Shah S."/>
            <person name="Dougan E. K."/>
            <person name="Thang M."/>
            <person name="Chan C."/>
        </authorList>
    </citation>
    <scope>NUCLEOTIDE SEQUENCE [LARGE SCALE GENOMIC DNA]</scope>
</reference>
<evidence type="ECO:0000259" key="7">
    <source>
        <dbReference type="PROSITE" id="PS50103"/>
    </source>
</evidence>
<feature type="compositionally biased region" description="Basic and acidic residues" evidence="6">
    <location>
        <begin position="345"/>
        <end position="354"/>
    </location>
</feature>
<dbReference type="InterPro" id="IPR000571">
    <property type="entry name" value="Znf_CCCH"/>
</dbReference>
<dbReference type="Proteomes" id="UP001642464">
    <property type="component" value="Unassembled WGS sequence"/>
</dbReference>
<dbReference type="EMBL" id="CAXAMM010016160">
    <property type="protein sequence ID" value="CAK9038192.1"/>
    <property type="molecule type" value="Genomic_DNA"/>
</dbReference>
<organism evidence="8 9">
    <name type="scientific">Durusdinium trenchii</name>
    <dbReference type="NCBI Taxonomy" id="1381693"/>
    <lineage>
        <taxon>Eukaryota</taxon>
        <taxon>Sar</taxon>
        <taxon>Alveolata</taxon>
        <taxon>Dinophyceae</taxon>
        <taxon>Suessiales</taxon>
        <taxon>Symbiodiniaceae</taxon>
        <taxon>Durusdinium</taxon>
    </lineage>
</organism>
<evidence type="ECO:0000256" key="2">
    <source>
        <dbReference type="ARBA" id="ARBA00022771"/>
    </source>
</evidence>
<feature type="region of interest" description="Disordered" evidence="6">
    <location>
        <begin position="83"/>
        <end position="114"/>
    </location>
</feature>
<feature type="non-terminal residue" evidence="8">
    <location>
        <position position="405"/>
    </location>
</feature>
<protein>
    <recommendedName>
        <fullName evidence="7">C3H1-type domain-containing protein</fullName>
    </recommendedName>
</protein>